<dbReference type="RefSeq" id="WP_145233268.1">
    <property type="nucleotide sequence ID" value="NZ_VNFF01000001.1"/>
</dbReference>
<reference evidence="2 3" key="1">
    <citation type="submission" date="2019-07" db="EMBL/GenBank/DDBJ databases">
        <title>Diversity of Bacteria from Kongsfjorden, Arctic.</title>
        <authorList>
            <person name="Yu Y."/>
        </authorList>
    </citation>
    <scope>NUCLEOTIDE SEQUENCE [LARGE SCALE GENOMIC DNA]</scope>
    <source>
        <strain evidence="2 3">SM1927</strain>
    </source>
</reference>
<name>A0ABY3FKE5_9GAMM</name>
<dbReference type="InterPro" id="IPR026870">
    <property type="entry name" value="Zinc_ribbon_dom"/>
</dbReference>
<evidence type="ECO:0000259" key="1">
    <source>
        <dbReference type="Pfam" id="PF13240"/>
    </source>
</evidence>
<evidence type="ECO:0000313" key="2">
    <source>
        <dbReference type="EMBL" id="TVU86572.1"/>
    </source>
</evidence>
<evidence type="ECO:0000313" key="3">
    <source>
        <dbReference type="Proteomes" id="UP000317938"/>
    </source>
</evidence>
<proteinExistence type="predicted"/>
<dbReference type="Pfam" id="PF13240">
    <property type="entry name" value="Zn_Ribbon_1"/>
    <property type="match status" value="1"/>
</dbReference>
<feature type="domain" description="Zinc-ribbon" evidence="1">
    <location>
        <begin position="9"/>
        <end position="28"/>
    </location>
</feature>
<dbReference type="EMBL" id="VNFF01000001">
    <property type="protein sequence ID" value="TVU86572.1"/>
    <property type="molecule type" value="Genomic_DNA"/>
</dbReference>
<accession>A0ABY3FKE5</accession>
<dbReference type="Proteomes" id="UP000317938">
    <property type="component" value="Unassembled WGS sequence"/>
</dbReference>
<organism evidence="2 3">
    <name type="scientific">Pseudoalteromonas neustonica</name>
    <dbReference type="NCBI Taxonomy" id="1840331"/>
    <lineage>
        <taxon>Bacteria</taxon>
        <taxon>Pseudomonadati</taxon>
        <taxon>Pseudomonadota</taxon>
        <taxon>Gammaproteobacteria</taxon>
        <taxon>Alteromonadales</taxon>
        <taxon>Pseudoalteromonadaceae</taxon>
        <taxon>Pseudoalteromonas</taxon>
    </lineage>
</organism>
<keyword evidence="3" id="KW-1185">Reference proteome</keyword>
<protein>
    <submittedName>
        <fullName evidence="2">Zinc-ribbon domain-containing protein</fullName>
    </submittedName>
</protein>
<gene>
    <name evidence="2" type="ORF">FQP85_01230</name>
</gene>
<comment type="caution">
    <text evidence="2">The sequence shown here is derived from an EMBL/GenBank/DDBJ whole genome shotgun (WGS) entry which is preliminary data.</text>
</comment>
<sequence>MKKDLLIMFCTNCGKENQDSNKFCFNCGLSLKEVITFKASCTSEPKSTHNNFPLVTIPQNKHFNKAVIVFIFLLVIAVLAPDKEESEFYSAEDKSRLCRAYIGTVFHKPFTHVSAYNQHGNHTYVEYTRNSDMTNWQYVCNVTDKEIVWAGWQSDLNDWGRWRYEELGKLSYREDENIVIISGKKIDVTRVYLMD</sequence>